<dbReference type="FunFam" id="3.40.50.300:FF:000032">
    <property type="entry name" value="Export ABC transporter ATP-binding protein"/>
    <property type="match status" value="1"/>
</dbReference>
<dbReference type="InterPro" id="IPR003593">
    <property type="entry name" value="AAA+_ATPase"/>
</dbReference>
<reference evidence="5 6" key="1">
    <citation type="submission" date="2016-04" db="EMBL/GenBank/DDBJ databases">
        <title>Chloroflexus islandicus sp. nov., a thermophilic filamentous anoxygenic phototrophic bacterium from geyser Strokkur (Iceland).</title>
        <authorList>
            <person name="Gaisin V.A."/>
            <person name="Kalashnikov A.M."/>
            <person name="Sukhacheva M.V."/>
            <person name="Grouzdev D.S."/>
            <person name="Ivanov T.M."/>
            <person name="Kuznetsov B."/>
            <person name="Gorlenko V.M."/>
        </authorList>
    </citation>
    <scope>NUCLEOTIDE SEQUENCE [LARGE SCALE GENOMIC DNA]</scope>
    <source>
        <strain evidence="6">isl-2</strain>
    </source>
</reference>
<dbReference type="PROSITE" id="PS50893">
    <property type="entry name" value="ABC_TRANSPORTER_2"/>
    <property type="match status" value="1"/>
</dbReference>
<organism evidence="5 6">
    <name type="scientific">Chloroflexus islandicus</name>
    <dbReference type="NCBI Taxonomy" id="1707952"/>
    <lineage>
        <taxon>Bacteria</taxon>
        <taxon>Bacillati</taxon>
        <taxon>Chloroflexota</taxon>
        <taxon>Chloroflexia</taxon>
        <taxon>Chloroflexales</taxon>
        <taxon>Chloroflexineae</taxon>
        <taxon>Chloroflexaceae</taxon>
        <taxon>Chloroflexus</taxon>
    </lineage>
</organism>
<dbReference type="GO" id="GO:0016887">
    <property type="term" value="F:ATP hydrolysis activity"/>
    <property type="evidence" value="ECO:0007669"/>
    <property type="project" value="InterPro"/>
</dbReference>
<dbReference type="InterPro" id="IPR015854">
    <property type="entry name" value="ABC_transpr_LolD-like"/>
</dbReference>
<accession>A0A178MEJ8</accession>
<dbReference type="Proteomes" id="UP000078287">
    <property type="component" value="Unassembled WGS sequence"/>
</dbReference>
<dbReference type="SUPFAM" id="SSF52540">
    <property type="entry name" value="P-loop containing nucleoside triphosphate hydrolases"/>
    <property type="match status" value="1"/>
</dbReference>
<keyword evidence="3" id="KW-0067">ATP-binding</keyword>
<dbReference type="InterPro" id="IPR003439">
    <property type="entry name" value="ABC_transporter-like_ATP-bd"/>
</dbReference>
<keyword evidence="1" id="KW-0813">Transport</keyword>
<keyword evidence="2" id="KW-0547">Nucleotide-binding</keyword>
<keyword evidence="6" id="KW-1185">Reference proteome</keyword>
<dbReference type="InterPro" id="IPR027417">
    <property type="entry name" value="P-loop_NTPase"/>
</dbReference>
<dbReference type="GO" id="GO:0022857">
    <property type="term" value="F:transmembrane transporter activity"/>
    <property type="evidence" value="ECO:0007669"/>
    <property type="project" value="TreeGrafter"/>
</dbReference>
<evidence type="ECO:0000256" key="1">
    <source>
        <dbReference type="ARBA" id="ARBA00022448"/>
    </source>
</evidence>
<evidence type="ECO:0000256" key="3">
    <source>
        <dbReference type="ARBA" id="ARBA00022840"/>
    </source>
</evidence>
<dbReference type="PROSITE" id="PS00211">
    <property type="entry name" value="ABC_TRANSPORTER_1"/>
    <property type="match status" value="1"/>
</dbReference>
<dbReference type="PANTHER" id="PTHR24220:SF648">
    <property type="entry name" value="ABC TRANSPORTER ATP-BINDING PROTEIN YTRE"/>
    <property type="match status" value="1"/>
</dbReference>
<name>A0A178MEJ8_9CHLR</name>
<sequence length="269" mass="29515">MTTEYVSRPIVELRNIRKTFPTGDGEFLALDDISLTIAEGEMVAIMGPSGSGKSTLMTLIGLLDSPTAGQYILDGIDASCLTRHEQARIRNRKLGFVFQNFNLLPRLTAQQNVELPLVYGRIGARERAARARAALEAVGLGHKLDSLPNTLSGGQKQRVAIARALVHDPAIILADEPTGALDTRTGAEILALFRQLNRDQGRTIIIVTHDPEIGRHMDRVIGLRDGRLVDNILSEYYGVEVLEEVERTRGLEPVPVPVMRRPNGETPTP</sequence>
<dbReference type="GO" id="GO:0005524">
    <property type="term" value="F:ATP binding"/>
    <property type="evidence" value="ECO:0007669"/>
    <property type="project" value="UniProtKB-KW"/>
</dbReference>
<comment type="caution">
    <text evidence="5">The sequence shown here is derived from an EMBL/GenBank/DDBJ whole genome shotgun (WGS) entry which is preliminary data.</text>
</comment>
<evidence type="ECO:0000259" key="4">
    <source>
        <dbReference type="PROSITE" id="PS50893"/>
    </source>
</evidence>
<protein>
    <submittedName>
        <fullName evidence="5">ABC transporter</fullName>
    </submittedName>
</protein>
<dbReference type="InterPro" id="IPR017871">
    <property type="entry name" value="ABC_transporter-like_CS"/>
</dbReference>
<dbReference type="Gene3D" id="3.40.50.300">
    <property type="entry name" value="P-loop containing nucleotide triphosphate hydrolases"/>
    <property type="match status" value="1"/>
</dbReference>
<dbReference type="InterPro" id="IPR017911">
    <property type="entry name" value="MacB-like_ATP-bd"/>
</dbReference>
<dbReference type="OrthoDB" id="9804270at2"/>
<dbReference type="CDD" id="cd03255">
    <property type="entry name" value="ABC_MJ0796_LolCDE_FtsE"/>
    <property type="match status" value="1"/>
</dbReference>
<dbReference type="GO" id="GO:0098796">
    <property type="term" value="C:membrane protein complex"/>
    <property type="evidence" value="ECO:0007669"/>
    <property type="project" value="UniProtKB-ARBA"/>
</dbReference>
<dbReference type="STRING" id="1707952.A6A03_00185"/>
<evidence type="ECO:0000313" key="5">
    <source>
        <dbReference type="EMBL" id="OAN47200.1"/>
    </source>
</evidence>
<dbReference type="SMART" id="SM00382">
    <property type="entry name" value="AAA"/>
    <property type="match status" value="1"/>
</dbReference>
<evidence type="ECO:0000313" key="6">
    <source>
        <dbReference type="Proteomes" id="UP000078287"/>
    </source>
</evidence>
<dbReference type="Pfam" id="PF00005">
    <property type="entry name" value="ABC_tran"/>
    <property type="match status" value="1"/>
</dbReference>
<dbReference type="RefSeq" id="WP_066784005.1">
    <property type="nucleotide sequence ID" value="NZ_LWQS01000038.1"/>
</dbReference>
<gene>
    <name evidence="5" type="ORF">A6A03_00185</name>
</gene>
<evidence type="ECO:0000256" key="2">
    <source>
        <dbReference type="ARBA" id="ARBA00022741"/>
    </source>
</evidence>
<dbReference type="GO" id="GO:0005886">
    <property type="term" value="C:plasma membrane"/>
    <property type="evidence" value="ECO:0007669"/>
    <property type="project" value="TreeGrafter"/>
</dbReference>
<dbReference type="EMBL" id="LWQS01000038">
    <property type="protein sequence ID" value="OAN47200.1"/>
    <property type="molecule type" value="Genomic_DNA"/>
</dbReference>
<dbReference type="PANTHER" id="PTHR24220">
    <property type="entry name" value="IMPORT ATP-BINDING PROTEIN"/>
    <property type="match status" value="1"/>
</dbReference>
<proteinExistence type="predicted"/>
<feature type="domain" description="ABC transporter" evidence="4">
    <location>
        <begin position="11"/>
        <end position="250"/>
    </location>
</feature>
<dbReference type="AlphaFoldDB" id="A0A178MEJ8"/>